<evidence type="ECO:0000256" key="1">
    <source>
        <dbReference type="SAM" id="MobiDB-lite"/>
    </source>
</evidence>
<evidence type="ECO:0000313" key="4">
    <source>
        <dbReference type="EMBL" id="MTD92716.1"/>
    </source>
</evidence>
<dbReference type="InterPro" id="IPR008638">
    <property type="entry name" value="FhaB/CdiA-like_TPS"/>
</dbReference>
<evidence type="ECO:0000256" key="2">
    <source>
        <dbReference type="SAM" id="SignalP"/>
    </source>
</evidence>
<keyword evidence="2" id="KW-0732">Signal</keyword>
<proteinExistence type="predicted"/>
<accession>A0A6I3KEV7</accession>
<dbReference type="SMART" id="SM00912">
    <property type="entry name" value="Haemagg_act"/>
    <property type="match status" value="1"/>
</dbReference>
<feature type="chain" id="PRO_5026091641" evidence="2">
    <location>
        <begin position="40"/>
        <end position="3933"/>
    </location>
</feature>
<dbReference type="InterPro" id="IPR050909">
    <property type="entry name" value="Bact_Autotransporter_VF"/>
</dbReference>
<feature type="domain" description="Filamentous haemagglutinin FhaB/tRNA nuclease CdiA-like TPS" evidence="3">
    <location>
        <begin position="150"/>
        <end position="260"/>
    </location>
</feature>
<sequence length="3933" mass="400815">MSAFPLKSGSFPAGPLCTKMLASVFLAGICAAAGPSAWAVDLLGGSGARPPANAAASEAAAQAAAASKSSIDALGRASQAIQNMRRGQDAARALAKQGASPVPNGLGPGGLLPQGGLSGAQVKEGDPATITFDTPTSWTGIELRGPEGEHPGLSQTTRPDGSQVTIKQNQQKAILTWEKFNVGRETELYFDQTAGGANASSWIALNRVLDPGTAPSQILGSIKAEGQVYVINKNGILFGGASQINTHSLVASSLALSDAQFMAGIGVQRTTPGSGYIIPQFGDFPTNDSESSPAPYLPGDVTVEAGAQLKSGKQGLVALFGSNVTNRGSIETPSGQVLLAAGENVYLANSQTSGIGALIGLEAYVSARPESIQGVLGGLPAQYARTALLGMNAVNDGLIIADEGSIRMVGHKVVQNGALQALTTLNAAGGISLMAHDTYRFSPFGGNSAARAGELILGENSVTSVLIDRNEQTGTGGTAGNASLVRLWGQSILLAKNALVKSEGGQIDIGAFDTLESGSPFLELPTAPSAGARFMMAAGALIDVSGVLDAAVPVARNFVEVEVRANELRDSPLQRDGILKGKKIWVDRRVSGTREDGTTWYGTEVVDANAYIANVPTSMAERSVKGGTVTIHAGEVVMMPDAEISIAGGSLRYLDGVVRTTTLLGADGRLYDIGSAPADMTYVALGGGFTRNHARWGVTQTWGNPLWSGTRFEKGYVEGAEAGTLQIHAPVQVLDGRVLAHAITGGRQFDARPKGGSFTIGSVSPPDTSFNANNVLLQAAAGALASNFTMSSVLPTDRSSTVTLSTAMLSDSGLSAVNLIVNGNVTFAADSDIRLLPGASLSVSNGVGDSITVDGSIQIAGGTVSLGSRGSLTVKADARIDVSGQWTNRLIASPTATEARNGGSITLAAEVVNQLVFENGAVLAADAGATLDANGKIKTGTAGSIQLTGTTAANLSGVTMSAYGIAVSDKISVASMGGKLTLNLPAFSVVSNDATPTGSSLRADFFDRGGFGDFTFNLSSLEDGIVFSPEVQTRILTRDYATQASAGTMEAVAAATTLAPGQRPGARLAMTVANGFVLGADTVIAPGIGGSVSIAGAAGNITIAGKIDAPAGSISINAGNVTLASTAQLLARGATRIVVDPSGLRNGQVLDGGSVSVAAGNWAAGALIDVSGTTGEIDVVNGVVGIDQSYKPLSLASAGGSISVQGRSGLIASTLVANAGGTGAAGGTLRLIAESPAVSVSAIPTTVYYQDANGAWQARTNTQDLDILNQFPGAAITSNSVVAAERTKVVNATRNGSGGLLTIINDDTLVPGGAGWETYGVTLQEIDPTLLQNTLNAVSLYNSIYYSRSGSGTAVSPFVYTKLNYSPVITELAVRQSAFQHGGFADVALQASKIGVRFGDGVDIAASRRISVTASLVTNFSGASARLTAPLVTFDAGRAAATATNRAGAFSVHAQQIDVSRAAFKGFADISLDSAGDLIMSGSAGAPASLYADGALNLSAGQIYPTTQTPATITATHAITVDQNGTHPVAPLSAGGKLTLAAPTIVQNGTLLAPFGQITLDATSSLTLGPGSLTSVSGAGLIVPYGRIVDEVFWYADNPNTPNLTPPEKRITLKAPTVDTQAGAVIDLSGGGDLMAYEFIPGSGGSSDYLTYGGATAIMPVSMVSNHVGKRIIHLDGGNGIPAGDYVVLPASYALLPGAYRLVPQTASNGQPLYEVTRSTALPDGSVVVAGWGYTGGTDIRDQRTQAFRIASLDTIKRHSEYKIWTANDYFRSNDFVAAVRRQLSVEVTAIPRLPMDAGALQIQASLAANLAATLNGSAALGGRGAAVDVAAGKIAVTGGVDGTSYRANGYLVLDAAQLSAFGAESLLLGGTRQQTVSGLEVDATASSVVVATDGTAANALVAPEILLASEDAIQIADGSLIEARGTAGTGSGNILIRPVIAAGTDTSGNVTSPARDYGAFVRVSNGAAVRVIRDGAEATQGTLTLGAATLSGNAIILDATKSTTVSGGASLLGRVLDVTSSRVSIGTPTGTPQGLVLAGGSLDALLGAADLRLRSYSSIDFYGDARLGALNADGSFKLGSLLLDAAGLNGSGAATVSLTAGEVTLSNTRGGINIGLGGAGGNLTIEANNISLGGGSKEINGFASVQLSARAAVVGRGAGTTDFRGANVSVSAPLLTAESGASQNWTTTGVFSVNAASGSASHETLGAQLAITAAAITQAGLIDLTAGVLTLRATSGDVTLAAGSTTRARGFSRTFYDQEAHIAGGTVALLADQGAVRAQAGSLIDVSATGSGEGGTISISTPMHAALLDGDLRAGRLGSFSLDAATVSAFGTLSAKLAQSGFDDALHFRLRSGDVILDGVTKAREFKLVADQGAVTIAGMIDARTTDGGSIEIYGSTGLTLGGTARLLAGATHATKGSGRVTLGISGGRIDVQSGARIDVAGGEGGKVRLRAPVIEQAGADTVNVTFAGTIADGASEIVLEAYKRYNLADLAANPNFVGVTINGGGQAELDLTATAAGKTNVLADYGAGTLVEYVQDFDVSAAYGNLGGLAGQANFHARPGMQLDHTGDIVLKSNWNLGAGIVDQTAALNAGVMGIEPFLNKAYVVAGKEGELLANHTKMIYRTGGSIFGEAGVLTLRAQGDLVLKGSITDGFFQFGDSFDPDYLAKLGSSTVNYALLLNGGFNNGGGATFLTSWASYTSTTQLPSVYMGLSLAGTGAAFIPTSTPMNRPYSAAANSPAALGSLPNNTGDALKYADVFPRVTKADGGTLAPPSWDLALVAGAAPAGQSPDPLQLGAAGSGSVILEARPSFSYTDRTNVSFVVNRVGALSVDTNSNFGVTSPPTSGSTISAADWISYIQEFSGVSDDSTAVLALGPGGGNPAQSYVQGLWNAFAAENGLVQNSSDPAVGYRIINSSGTNIVMAAATFASFYNAKLLPNLRTIEGLFSPPAPPIPAPTIKTVTPSTIVRTGTGSITVAAAHDVVLADQKAVIYTAGARVADPTLGGTYTGSLDYSATNPTPNISNTVPPVTMPVFTEGGGDVTVTAQNDVKSLVASDQMIVDWLWRDGATNSDGSFPANRQTAWWINFSRFEQGVAALGGGSVSVAAGRDIVNVSAFTPTQGRVGGGRTFTEAKTLAITGGGDLSVGAARDIVGGVYYVDKGTGSISAGGAITSNRIVSFDPDGSGTQVARNVPIRTMLGLGDAALKVTAGGTIDLGSASNPTMWDQADYQFAWNPNNPQKSTFSTYGERTDLELLSVGGDVSLWNQAGYLSSGAPAWASYKERLQNGLSGDATVFYPGSIKLIAAAGDVTIRGGMAIWPSAIGNVDLWAQENVTLLAQSRPGIPLEGILYRTLVMSPANPERLGTPLKPLASLFSGGTSLDVVGLDGSFAASNFRDGGLLHANDYEPSRIYANGDINAGTGGSFYQYFAEQTWFRAGRDINNIRLAVQNNHASDLTLFQAGRDINLALGSISIDGPGFALVEAGRDIYLGKGLGIQTRGNGESPQLSGGAPTYRNPYLPRKGADLVVMSGTADGPRYNDFIAAYLDPANIAAMPGHLVASDAPIYGDELTAFMRQVTGDATLSATAAFAAFRDPRYSDYRKILIDRILSRELRAAGRGQLEGLGEKGLGYERGYAALAKLFPGADQQGNTGWQGDIIMDVSMIRSYLGGDLDIVVPGGKLQVSALSSRATGDKNGVLTINGGEIRITTGLGTIINTSRVLTARGGDITIWATFGDIDAGKGRKSSLTNPPRTYKLSADGDIVYEINPSFTGSGISTQKGAVDAAESDVDLYAPSGTINAGDAGIRVSGNVYLGALQILGTENISAGGEIKGLPEPTQSAATLTVEAKNEGAAAAAEEATHVAPNEQPSIIIVEVIGYGGGDGDVRTPEHKEEERRKSKDQRSYNPDGAVQILGHGDLSDEEKQPLNEEERGRL</sequence>
<dbReference type="Pfam" id="PF05860">
    <property type="entry name" value="TPS"/>
    <property type="match status" value="1"/>
</dbReference>
<comment type="caution">
    <text evidence="4">The sequence shown here is derived from an EMBL/GenBank/DDBJ whole genome shotgun (WGS) entry which is preliminary data.</text>
</comment>
<keyword evidence="5" id="KW-1185">Reference proteome</keyword>
<dbReference type="EMBL" id="WMBQ01000001">
    <property type="protein sequence ID" value="MTD92716.1"/>
    <property type="molecule type" value="Genomic_DNA"/>
</dbReference>
<feature type="compositionally biased region" description="Polar residues" evidence="1">
    <location>
        <begin position="153"/>
        <end position="163"/>
    </location>
</feature>
<feature type="compositionally biased region" description="Basic and acidic residues" evidence="1">
    <location>
        <begin position="3882"/>
        <end position="3901"/>
    </location>
</feature>
<dbReference type="Pfam" id="PF12545">
    <property type="entry name" value="DUF3739"/>
    <property type="match status" value="1"/>
</dbReference>
<dbReference type="SUPFAM" id="SSF51126">
    <property type="entry name" value="Pectin lyase-like"/>
    <property type="match status" value="1"/>
</dbReference>
<feature type="signal peptide" evidence="2">
    <location>
        <begin position="1"/>
        <end position="39"/>
    </location>
</feature>
<dbReference type="PANTHER" id="PTHR12338">
    <property type="entry name" value="AUTOTRANSPORTER"/>
    <property type="match status" value="1"/>
</dbReference>
<organism evidence="4 5">
    <name type="scientific">Hyphomicrobium album</name>
    <dbReference type="NCBI Taxonomy" id="2665159"/>
    <lineage>
        <taxon>Bacteria</taxon>
        <taxon>Pseudomonadati</taxon>
        <taxon>Pseudomonadota</taxon>
        <taxon>Alphaproteobacteria</taxon>
        <taxon>Hyphomicrobiales</taxon>
        <taxon>Hyphomicrobiaceae</taxon>
        <taxon>Hyphomicrobium</taxon>
    </lineage>
</organism>
<dbReference type="InterPro" id="IPR011050">
    <property type="entry name" value="Pectin_lyase_fold/virulence"/>
</dbReference>
<dbReference type="NCBIfam" id="TIGR01901">
    <property type="entry name" value="adhes_NPXG"/>
    <property type="match status" value="1"/>
</dbReference>
<dbReference type="Proteomes" id="UP000440694">
    <property type="component" value="Unassembled WGS sequence"/>
</dbReference>
<dbReference type="RefSeq" id="WP_154737313.1">
    <property type="nucleotide sequence ID" value="NZ_WMBQ01000001.1"/>
</dbReference>
<evidence type="ECO:0000313" key="5">
    <source>
        <dbReference type="Proteomes" id="UP000440694"/>
    </source>
</evidence>
<dbReference type="InterPro" id="IPR021026">
    <property type="entry name" value="Filamn_hemagglutn_DUF3739"/>
</dbReference>
<gene>
    <name evidence="4" type="ORF">GIW81_00010</name>
</gene>
<feature type="compositionally biased region" description="Basic and acidic residues" evidence="1">
    <location>
        <begin position="3916"/>
        <end position="3933"/>
    </location>
</feature>
<feature type="region of interest" description="Disordered" evidence="1">
    <location>
        <begin position="3880"/>
        <end position="3933"/>
    </location>
</feature>
<dbReference type="Gene3D" id="2.160.20.10">
    <property type="entry name" value="Single-stranded right-handed beta-helix, Pectin lyase-like"/>
    <property type="match status" value="2"/>
</dbReference>
<reference evidence="4 5" key="1">
    <citation type="submission" date="2019-11" db="EMBL/GenBank/DDBJ databases">
        <title>Identification of a novel strain.</title>
        <authorList>
            <person name="Xu Q."/>
            <person name="Wang G."/>
        </authorList>
    </citation>
    <scope>NUCLEOTIDE SEQUENCE [LARGE SCALE GENOMIC DNA]</scope>
    <source>
        <strain evidence="5">xq</strain>
    </source>
</reference>
<name>A0A6I3KEV7_9HYPH</name>
<evidence type="ECO:0000259" key="3">
    <source>
        <dbReference type="SMART" id="SM00912"/>
    </source>
</evidence>
<feature type="region of interest" description="Disordered" evidence="1">
    <location>
        <begin position="80"/>
        <end position="163"/>
    </location>
</feature>
<dbReference type="PANTHER" id="PTHR12338:SF5">
    <property type="entry name" value="ANTIGEN 43-RELATED"/>
    <property type="match status" value="1"/>
</dbReference>
<feature type="compositionally biased region" description="Gly residues" evidence="1">
    <location>
        <begin position="106"/>
        <end position="118"/>
    </location>
</feature>
<protein>
    <submittedName>
        <fullName evidence="4">Filamentous hemagglutinin N-terminal domain-containing protein</fullName>
    </submittedName>
</protein>
<dbReference type="InterPro" id="IPR012334">
    <property type="entry name" value="Pectin_lyas_fold"/>
</dbReference>